<dbReference type="InParanoid" id="A0A1S3IWK5"/>
<dbReference type="InterPro" id="IPR052252">
    <property type="entry name" value="CEMIP/CEMIP2"/>
</dbReference>
<proteinExistence type="predicted"/>
<accession>A0A1S3IWK5</accession>
<sequence>MNEDRYPAHVYDVLFKLDSSGRHTWATDVKMLLYRYGFGYVWEAQGKRDDYESIPGFGQKFLGVQGGSLEIHGANKLPWTKLSETARKIRAGDAGLVWSHDSSDNWGIIEDGLYMYAFDSTGNPSVFQSPSDPINTVSDVLADGQVVMAAMRGSKDIPEMYEFLESLGASKVMNLQPGYAWAMIAVKGSPELVLEELVVTNGHINTATGPLTLNYGEKYYTVESATEVKHEIALKTQQRSFVRFMVMDALIQPVLNVIDDVSLWKPGDVVVVSSTDYDWVQAEERTVVDCSDCTEYQVKLDRPLFYDHWGEITNNVDMRAEVSLLTRNVLIRGQMELECYGDNFTKDFITGNVEGAEFYNMGQQAVLGAYPIHFHLCLDRDLPGMEPPVIRQNSIHHAWSRCVTVHGTHGVQVIDNVGYLTFGHCFYLEDGGEKRTVFDGNIGLGTLKGKLRPADESPGTFWITNPLTYIRNNVAAGSEDIGFWFIYPIEPKPPSKDYNMMAPLEAKRTAILELKNNVAHSNIKGFFSDNTLGDDEDILTTQKEWKPSTVFTASHLTAYKSKERNSWFRGSPITFTQCSFSDSPVGHTFPIGGYNEDIFTNSVIFGQSENIGEPEMYKENNVWKKHPRSMPTSNPATGFNGLVIYDAVNIVRDTFFGGYKTDEYRPAGAIGFLRKSAAFNRVWNNFQGIKFDKNDPEGVNHVYDGDEGIYSYTNLNGDKVVHFYDLDGSVTGEVMASVVKPRQFYTTANCYNRTNWNMAVCPERYGKIRVKERKYGGTTLKDDVYMMRDDFHEFKESMDGTKVVSFLMIDRYNYTMQFGGLAPTFLKMDLDGFDT</sequence>
<dbReference type="KEGG" id="lak:106167982"/>
<evidence type="ECO:0000259" key="1">
    <source>
        <dbReference type="Pfam" id="PF24606"/>
    </source>
</evidence>
<dbReference type="PANTHER" id="PTHR15535">
    <property type="entry name" value="TRANSMEMBRANE PROTEIN 2-RELATED"/>
    <property type="match status" value="1"/>
</dbReference>
<dbReference type="AlphaFoldDB" id="A0A1S3IWK5"/>
<feature type="domain" description="CEMIP beta-helix" evidence="1">
    <location>
        <begin position="345"/>
        <end position="524"/>
    </location>
</feature>
<organism evidence="2 3">
    <name type="scientific">Lingula anatina</name>
    <name type="common">Brachiopod</name>
    <name type="synonym">Lingula unguis</name>
    <dbReference type="NCBI Taxonomy" id="7574"/>
    <lineage>
        <taxon>Eukaryota</taxon>
        <taxon>Metazoa</taxon>
        <taxon>Spiralia</taxon>
        <taxon>Lophotrochozoa</taxon>
        <taxon>Brachiopoda</taxon>
        <taxon>Linguliformea</taxon>
        <taxon>Lingulata</taxon>
        <taxon>Lingulida</taxon>
        <taxon>Linguloidea</taxon>
        <taxon>Lingulidae</taxon>
        <taxon>Lingula</taxon>
    </lineage>
</organism>
<dbReference type="OrthoDB" id="190675at2759"/>
<dbReference type="InterPro" id="IPR055401">
    <property type="entry name" value="CEMIP_beta-hel_dom"/>
</dbReference>
<dbReference type="RefSeq" id="XP_013402351.1">
    <property type="nucleotide sequence ID" value="XM_013546897.1"/>
</dbReference>
<reference evidence="3" key="1">
    <citation type="submission" date="2025-08" db="UniProtKB">
        <authorList>
            <consortium name="RefSeq"/>
        </authorList>
    </citation>
    <scope>IDENTIFICATION</scope>
    <source>
        <tissue evidence="3">Gonads</tissue>
    </source>
</reference>
<evidence type="ECO:0000313" key="3">
    <source>
        <dbReference type="RefSeq" id="XP_013402351.1"/>
    </source>
</evidence>
<protein>
    <submittedName>
        <fullName evidence="3">Cell surface hyaluronidase-like</fullName>
    </submittedName>
</protein>
<evidence type="ECO:0000313" key="2">
    <source>
        <dbReference type="Proteomes" id="UP000085678"/>
    </source>
</evidence>
<gene>
    <name evidence="3" type="primary">LOC106167982</name>
</gene>
<dbReference type="PANTHER" id="PTHR15535:SF17">
    <property type="entry name" value="TRANSMEMBRANE PROTEIN"/>
    <property type="match status" value="1"/>
</dbReference>
<dbReference type="Proteomes" id="UP000085678">
    <property type="component" value="Unplaced"/>
</dbReference>
<dbReference type="Pfam" id="PF24606">
    <property type="entry name" value="CEMIP_beta-hel"/>
    <property type="match status" value="1"/>
</dbReference>
<dbReference type="GeneID" id="106167982"/>
<keyword evidence="2" id="KW-1185">Reference proteome</keyword>
<name>A0A1S3IWK5_LINAN</name>